<dbReference type="Proteomes" id="UP000245910">
    <property type="component" value="Chromosome III"/>
</dbReference>
<protein>
    <submittedName>
        <fullName evidence="1">Uncharacterized protein</fullName>
    </submittedName>
</protein>
<evidence type="ECO:0000313" key="2">
    <source>
        <dbReference type="Proteomes" id="UP000245910"/>
    </source>
</evidence>
<name>A0A2L2U3Z1_9HYPO</name>
<organism evidence="1 2">
    <name type="scientific">Fusarium venenatum</name>
    <dbReference type="NCBI Taxonomy" id="56646"/>
    <lineage>
        <taxon>Eukaryota</taxon>
        <taxon>Fungi</taxon>
        <taxon>Dikarya</taxon>
        <taxon>Ascomycota</taxon>
        <taxon>Pezizomycotina</taxon>
        <taxon>Sordariomycetes</taxon>
        <taxon>Hypocreomycetidae</taxon>
        <taxon>Hypocreales</taxon>
        <taxon>Nectriaceae</taxon>
        <taxon>Fusarium</taxon>
    </lineage>
</organism>
<dbReference type="AlphaFoldDB" id="A0A2L2U3Z1"/>
<keyword evidence="2" id="KW-1185">Reference proteome</keyword>
<evidence type="ECO:0000313" key="1">
    <source>
        <dbReference type="EMBL" id="CEI69645.1"/>
    </source>
</evidence>
<accession>A0A2L2U3Z1</accession>
<sequence>MEPESFLKNTKNNTMLVLCMCMNDYHGTPKFLQQHRPFTVASTVTSPKYVTLERRGAIYTTEG</sequence>
<reference evidence="2" key="1">
    <citation type="submission" date="2014-10" db="EMBL/GenBank/DDBJ databases">
        <authorList>
            <person name="King R."/>
        </authorList>
    </citation>
    <scope>NUCLEOTIDE SEQUENCE [LARGE SCALE GENOMIC DNA]</scope>
    <source>
        <strain evidence="2">A3/5</strain>
    </source>
</reference>
<proteinExistence type="predicted"/>
<dbReference type="EMBL" id="LN649231">
    <property type="protein sequence ID" value="CEI69645.1"/>
    <property type="molecule type" value="Genomic_DNA"/>
</dbReference>